<dbReference type="PATRIC" id="fig|1359184.3.peg.1763"/>
<sequence length="48" mass="4990">MKSLPNAHAIACPNTEPTIIPPIKPGPDVAAITSISVKLILLDLKSLS</sequence>
<dbReference type="Proteomes" id="UP000033769">
    <property type="component" value="Unassembled WGS sequence"/>
</dbReference>
<comment type="caution">
    <text evidence="1">The sequence shown here is derived from an EMBL/GenBank/DDBJ whole genome shotgun (WGS) entry which is preliminary data.</text>
</comment>
<reference evidence="1 2" key="1">
    <citation type="submission" date="2015-02" db="EMBL/GenBank/DDBJ databases">
        <title>Genome Sequencing of Rickettsiales.</title>
        <authorList>
            <person name="Daugherty S.C."/>
            <person name="Su Q."/>
            <person name="Abolude K."/>
            <person name="Beier-Sexton M."/>
            <person name="Carlyon J.A."/>
            <person name="Carter R."/>
            <person name="Day N.P."/>
            <person name="Dumler S.J."/>
            <person name="Dyachenko V."/>
            <person name="Godinez A."/>
            <person name="Kurtti T.J."/>
            <person name="Lichay M."/>
            <person name="Mullins K.E."/>
            <person name="Ott S."/>
            <person name="Pappas-Brown V."/>
            <person name="Paris D.H."/>
            <person name="Patel P."/>
            <person name="Richards A.L."/>
            <person name="Sadzewicz L."/>
            <person name="Sears K."/>
            <person name="Seidman D."/>
            <person name="Sengamalay N."/>
            <person name="Stenos J."/>
            <person name="Tallon L.J."/>
            <person name="Vincent G."/>
            <person name="Fraser C.M."/>
            <person name="Munderloh U."/>
            <person name="Dunning-Hotopp J.C."/>
        </authorList>
    </citation>
    <scope>NUCLEOTIDE SEQUENCE [LARGE SCALE GENOMIC DNA]</scope>
    <source>
        <strain evidence="1 2">Gilliam</strain>
    </source>
</reference>
<gene>
    <name evidence="1" type="ORF">OTSGILL_2067</name>
</gene>
<name>A0A0F3M7H9_ORITS</name>
<dbReference type="EMBL" id="LANO01000040">
    <property type="protein sequence ID" value="KJV51670.1"/>
    <property type="molecule type" value="Genomic_DNA"/>
</dbReference>
<protein>
    <submittedName>
        <fullName evidence="1">Uncharacterized protein</fullName>
    </submittedName>
</protein>
<organism evidence="1 2">
    <name type="scientific">Orientia tsutsugamushi str. Gilliam</name>
    <dbReference type="NCBI Taxonomy" id="1359184"/>
    <lineage>
        <taxon>Bacteria</taxon>
        <taxon>Pseudomonadati</taxon>
        <taxon>Pseudomonadota</taxon>
        <taxon>Alphaproteobacteria</taxon>
        <taxon>Rickettsiales</taxon>
        <taxon>Rickettsiaceae</taxon>
        <taxon>Rickettsieae</taxon>
        <taxon>Orientia</taxon>
    </lineage>
</organism>
<evidence type="ECO:0000313" key="2">
    <source>
        <dbReference type="Proteomes" id="UP000033769"/>
    </source>
</evidence>
<proteinExistence type="predicted"/>
<dbReference type="AlphaFoldDB" id="A0A0F3M7H9"/>
<accession>A0A0F3M7H9</accession>
<evidence type="ECO:0000313" key="1">
    <source>
        <dbReference type="EMBL" id="KJV51670.1"/>
    </source>
</evidence>